<reference evidence="3" key="2">
    <citation type="submission" date="2025-09" db="UniProtKB">
        <authorList>
            <consortium name="Ensembl"/>
        </authorList>
    </citation>
    <scope>IDENTIFICATION</scope>
</reference>
<evidence type="ECO:0000256" key="1">
    <source>
        <dbReference type="SAM" id="Coils"/>
    </source>
</evidence>
<keyword evidence="4" id="KW-1185">Reference proteome</keyword>
<dbReference type="GO" id="GO:0031122">
    <property type="term" value="P:cytoplasmic microtubule organization"/>
    <property type="evidence" value="ECO:0007669"/>
    <property type="project" value="InterPro"/>
</dbReference>
<name>A0A3Q2DKJ8_CYPVA</name>
<dbReference type="GO" id="GO:0030496">
    <property type="term" value="C:midbody"/>
    <property type="evidence" value="ECO:0007669"/>
    <property type="project" value="TreeGrafter"/>
</dbReference>
<evidence type="ECO:0000313" key="3">
    <source>
        <dbReference type="Ensembl" id="ENSCVAP00000019898.1"/>
    </source>
</evidence>
<dbReference type="GO" id="GO:0007052">
    <property type="term" value="P:mitotic spindle organization"/>
    <property type="evidence" value="ECO:0007669"/>
    <property type="project" value="InterPro"/>
</dbReference>
<feature type="compositionally biased region" description="Low complexity" evidence="2">
    <location>
        <begin position="159"/>
        <end position="168"/>
    </location>
</feature>
<dbReference type="Pfam" id="PF15352">
    <property type="entry name" value="K1377"/>
    <property type="match status" value="2"/>
</dbReference>
<dbReference type="AlphaFoldDB" id="A0A3Q2DKJ8"/>
<dbReference type="GO" id="GO:0097546">
    <property type="term" value="C:ciliary base"/>
    <property type="evidence" value="ECO:0007669"/>
    <property type="project" value="InterPro"/>
</dbReference>
<dbReference type="GO" id="GO:0005813">
    <property type="term" value="C:centrosome"/>
    <property type="evidence" value="ECO:0007669"/>
    <property type="project" value="InterPro"/>
</dbReference>
<dbReference type="OMA" id="HISKPNV"/>
<dbReference type="InterPro" id="IPR028257">
    <property type="entry name" value="CEP126"/>
</dbReference>
<evidence type="ECO:0000313" key="4">
    <source>
        <dbReference type="Proteomes" id="UP000265020"/>
    </source>
</evidence>
<dbReference type="GeneTree" id="ENSGT00390000013786"/>
<keyword evidence="1" id="KW-0175">Coiled coil</keyword>
<dbReference type="Ensembl" id="ENSCVAT00000015723.1">
    <property type="protein sequence ID" value="ENSCVAP00000019898.1"/>
    <property type="gene ID" value="ENSCVAG00000023423.1"/>
</dbReference>
<feature type="region of interest" description="Disordered" evidence="2">
    <location>
        <begin position="728"/>
        <end position="757"/>
    </location>
</feature>
<protein>
    <recommendedName>
        <fullName evidence="5">Centrosomal protein 126</fullName>
    </recommendedName>
</protein>
<evidence type="ECO:0000256" key="2">
    <source>
        <dbReference type="SAM" id="MobiDB-lite"/>
    </source>
</evidence>
<accession>A0A3Q2DKJ8</accession>
<dbReference type="PANTHER" id="PTHR31191:SF4">
    <property type="entry name" value="CENTROSOMAL PROTEIN OF 126 KDA"/>
    <property type="match status" value="1"/>
</dbReference>
<dbReference type="GO" id="GO:1905515">
    <property type="term" value="P:non-motile cilium assembly"/>
    <property type="evidence" value="ECO:0007669"/>
    <property type="project" value="InterPro"/>
</dbReference>
<feature type="coiled-coil region" evidence="1">
    <location>
        <begin position="89"/>
        <end position="135"/>
    </location>
</feature>
<feature type="region of interest" description="Disordered" evidence="2">
    <location>
        <begin position="135"/>
        <end position="182"/>
    </location>
</feature>
<proteinExistence type="predicted"/>
<sequence length="797" mass="89855">MEEILHPNTASWTSSRNHLIFASVPPVRLTHCHSMPTTYGSHGSCVCEQSGRVLDRCIGYFTSRHSRLGSDVNLEKERQHLIQQQKLSKARARKCLLETNRRRKALEERQKQLEIQEERLRENILQQRRQRVEDATKRFQRAHLPPSQRYRQSYHHSDSLVSESLSSKDSLEDEDSNQSPLNLHSSYSSFFLDSENQKKQTDLNSTSDQTAVSAMMLLDPNPAKLRKCEDCKPENQENSNLWTNNNMVVSKTSLRFSSEKRTPNVDNPLTLKHCDPLTRSSPLNRDSVHLMNSHSNNLLVTNEVGTVDAEEEALCPKKDPARSQINDSQLNYSSTQYNNFSHENSFPFESPMKKSTANDHPNDTFFLHIEKENFHLSSKKEICASINNLNKVSNLIYETEKPKNASLPSYSDPSNIQIETENCPKEEDIRLPISVPPSVSICDIRFLKGILKKQSKYTLEDPCLHDSGGVTLAKHVALAIRDSIELTRAKTKDVVVNNTMKKKLRWFDEVLLEKAGKEQNKMKQDKGMSHSLFNPKNGSKDHHQVLTTEAESSKPASGMTPTDPAGYHFTKEAWADVGVQVNLPQEQADEVKARRTNTRTIGPKVPRRTHNATVVGGPVSSVTRKGTVIRPQSASEVSQIVKTQGKIMVPRPPPRTEPMGEKKACIRKTPYGTNHPGIDHKEPLGAQEAQYKNNFAEVFTSNSHPPVPADPTVMYTITPRSYPCPVCPHSDSSAKGTPSSRHQETHNSKGKGTMNEKGVCLHRTPTDEEILHVWHGVRSALNTKDGNVYFDWQPLTA</sequence>
<dbReference type="PANTHER" id="PTHR31191">
    <property type="entry name" value="CENTROSOMAL PROTEIN CEP126"/>
    <property type="match status" value="1"/>
</dbReference>
<reference evidence="3" key="1">
    <citation type="submission" date="2025-08" db="UniProtKB">
        <authorList>
            <consortium name="Ensembl"/>
        </authorList>
    </citation>
    <scope>IDENTIFICATION</scope>
</reference>
<dbReference type="STRING" id="28743.ENSCVAP00000019898"/>
<evidence type="ECO:0008006" key="5">
    <source>
        <dbReference type="Google" id="ProtNLM"/>
    </source>
</evidence>
<dbReference type="Proteomes" id="UP000265020">
    <property type="component" value="Unassembled WGS sequence"/>
</dbReference>
<feature type="compositionally biased region" description="Polar residues" evidence="2">
    <location>
        <begin position="730"/>
        <end position="740"/>
    </location>
</feature>
<organism evidence="3 4">
    <name type="scientific">Cyprinodon variegatus</name>
    <name type="common">Sheepshead minnow</name>
    <dbReference type="NCBI Taxonomy" id="28743"/>
    <lineage>
        <taxon>Eukaryota</taxon>
        <taxon>Metazoa</taxon>
        <taxon>Chordata</taxon>
        <taxon>Craniata</taxon>
        <taxon>Vertebrata</taxon>
        <taxon>Euteleostomi</taxon>
        <taxon>Actinopterygii</taxon>
        <taxon>Neopterygii</taxon>
        <taxon>Teleostei</taxon>
        <taxon>Neoteleostei</taxon>
        <taxon>Acanthomorphata</taxon>
        <taxon>Ovalentaria</taxon>
        <taxon>Atherinomorphae</taxon>
        <taxon>Cyprinodontiformes</taxon>
        <taxon>Cyprinodontidae</taxon>
        <taxon>Cyprinodon</taxon>
    </lineage>
</organism>